<dbReference type="GO" id="GO:0006508">
    <property type="term" value="P:proteolysis"/>
    <property type="evidence" value="ECO:0007669"/>
    <property type="project" value="UniProtKB-KW"/>
</dbReference>
<evidence type="ECO:0000256" key="3">
    <source>
        <dbReference type="ARBA" id="ARBA00022801"/>
    </source>
</evidence>
<dbReference type="Proteomes" id="UP000824243">
    <property type="component" value="Unassembled WGS sequence"/>
</dbReference>
<dbReference type="Pfam" id="PF00082">
    <property type="entry name" value="Peptidase_S8"/>
    <property type="match status" value="1"/>
</dbReference>
<dbReference type="InterPro" id="IPR022398">
    <property type="entry name" value="Peptidase_S8_His-AS"/>
</dbReference>
<dbReference type="InterPro" id="IPR015500">
    <property type="entry name" value="Peptidase_S8_subtilisin-rel"/>
</dbReference>
<gene>
    <name evidence="9" type="ORF">H9981_03390</name>
</gene>
<organism evidence="9 10">
    <name type="scientific">Candidatus Mediterraneibacter caccavium</name>
    <dbReference type="NCBI Taxonomy" id="2838661"/>
    <lineage>
        <taxon>Bacteria</taxon>
        <taxon>Bacillati</taxon>
        <taxon>Bacillota</taxon>
        <taxon>Clostridia</taxon>
        <taxon>Lachnospirales</taxon>
        <taxon>Lachnospiraceae</taxon>
        <taxon>Mediterraneibacter</taxon>
    </lineage>
</organism>
<keyword evidence="3 6" id="KW-0378">Hydrolase</keyword>
<dbReference type="InterPro" id="IPR050131">
    <property type="entry name" value="Peptidase_S8_subtilisin-like"/>
</dbReference>
<feature type="active site" description="Charge relay system" evidence="5 6">
    <location>
        <position position="31"/>
    </location>
</feature>
<sequence length="305" mass="32290">MRWVKQAVSYWCDDIKSGKCLGKGVTVAVLDTGLSAHPDLEGRTAGFRDFVGNSMKCSDDSGHGTHVAGILAGSGRVSDGLYAGMAPEVSLLVGKVLDREGNGNVENVIAGIRWILEQKDRYGVRIVNISVGTQPDLGEYQKRRFLAAVEELWDSGLVVAVSAGNYGPGAGSVAVPGTSRKVITVGVPDTELPPVQRRRKNVNYSGRGPTGECVVKPDVFAPGTGVISCNGRYGRPGEHPYTMKTGTSMATPVVSGAVACLLSKYPDMTNVEVKLRLREACVRLPGTGCGWGMLNVARLLNDNLG</sequence>
<dbReference type="PROSITE" id="PS00137">
    <property type="entry name" value="SUBTILASE_HIS"/>
    <property type="match status" value="1"/>
</dbReference>
<dbReference type="PANTHER" id="PTHR43806:SF65">
    <property type="entry name" value="SERINE PROTEASE APRX"/>
    <property type="match status" value="1"/>
</dbReference>
<reference evidence="9" key="1">
    <citation type="journal article" date="2021" name="PeerJ">
        <title>Extensive microbial diversity within the chicken gut microbiome revealed by metagenomics and culture.</title>
        <authorList>
            <person name="Gilroy R."/>
            <person name="Ravi A."/>
            <person name="Getino M."/>
            <person name="Pursley I."/>
            <person name="Horton D.L."/>
            <person name="Alikhan N.F."/>
            <person name="Baker D."/>
            <person name="Gharbi K."/>
            <person name="Hall N."/>
            <person name="Watson M."/>
            <person name="Adriaenssens E.M."/>
            <person name="Foster-Nyarko E."/>
            <person name="Jarju S."/>
            <person name="Secka A."/>
            <person name="Antonio M."/>
            <person name="Oren A."/>
            <person name="Chaudhuri R.R."/>
            <person name="La Ragione R."/>
            <person name="Hildebrand F."/>
            <person name="Pallen M.J."/>
        </authorList>
    </citation>
    <scope>NUCLEOTIDE SEQUENCE</scope>
    <source>
        <strain evidence="9">ChiSjej5B23-15282</strain>
    </source>
</reference>
<keyword evidence="2 6" id="KW-0645">Protease</keyword>
<dbReference type="Gene3D" id="3.40.50.200">
    <property type="entry name" value="Peptidase S8/S53 domain"/>
    <property type="match status" value="1"/>
</dbReference>
<dbReference type="PROSITE" id="PS51892">
    <property type="entry name" value="SUBTILASE"/>
    <property type="match status" value="1"/>
</dbReference>
<evidence type="ECO:0000256" key="4">
    <source>
        <dbReference type="ARBA" id="ARBA00022825"/>
    </source>
</evidence>
<evidence type="ECO:0000256" key="6">
    <source>
        <dbReference type="PROSITE-ProRule" id="PRU01240"/>
    </source>
</evidence>
<feature type="active site" description="Charge relay system" evidence="5 6">
    <location>
        <position position="63"/>
    </location>
</feature>
<proteinExistence type="inferred from homology"/>
<evidence type="ECO:0000256" key="1">
    <source>
        <dbReference type="ARBA" id="ARBA00011073"/>
    </source>
</evidence>
<evidence type="ECO:0000313" key="10">
    <source>
        <dbReference type="Proteomes" id="UP000824243"/>
    </source>
</evidence>
<dbReference type="CDD" id="cd07487">
    <property type="entry name" value="Peptidases_S8_1"/>
    <property type="match status" value="1"/>
</dbReference>
<feature type="domain" description="Peptidase S8/S53" evidence="8">
    <location>
        <begin position="22"/>
        <end position="279"/>
    </location>
</feature>
<dbReference type="InterPro" id="IPR000209">
    <property type="entry name" value="Peptidase_S8/S53_dom"/>
</dbReference>
<feature type="active site" description="Charge relay system" evidence="5 6">
    <location>
        <position position="248"/>
    </location>
</feature>
<accession>A0A9D1VWF5</accession>
<dbReference type="InterPro" id="IPR023828">
    <property type="entry name" value="Peptidase_S8_Ser-AS"/>
</dbReference>
<dbReference type="EMBL" id="DXFA01000063">
    <property type="protein sequence ID" value="HIX48049.1"/>
    <property type="molecule type" value="Genomic_DNA"/>
</dbReference>
<comment type="similarity">
    <text evidence="1 6 7">Belongs to the peptidase S8 family.</text>
</comment>
<dbReference type="InterPro" id="IPR036852">
    <property type="entry name" value="Peptidase_S8/S53_dom_sf"/>
</dbReference>
<dbReference type="PRINTS" id="PR00723">
    <property type="entry name" value="SUBTILISIN"/>
</dbReference>
<evidence type="ECO:0000259" key="8">
    <source>
        <dbReference type="Pfam" id="PF00082"/>
    </source>
</evidence>
<dbReference type="GO" id="GO:0004252">
    <property type="term" value="F:serine-type endopeptidase activity"/>
    <property type="evidence" value="ECO:0007669"/>
    <property type="project" value="UniProtKB-UniRule"/>
</dbReference>
<evidence type="ECO:0000256" key="7">
    <source>
        <dbReference type="RuleBase" id="RU003355"/>
    </source>
</evidence>
<evidence type="ECO:0000256" key="2">
    <source>
        <dbReference type="ARBA" id="ARBA00022670"/>
    </source>
</evidence>
<evidence type="ECO:0000313" key="9">
    <source>
        <dbReference type="EMBL" id="HIX48049.1"/>
    </source>
</evidence>
<name>A0A9D1VWF5_9FIRM</name>
<dbReference type="SUPFAM" id="SSF52743">
    <property type="entry name" value="Subtilisin-like"/>
    <property type="match status" value="1"/>
</dbReference>
<protein>
    <submittedName>
        <fullName evidence="9">S8 family peptidase</fullName>
    </submittedName>
</protein>
<keyword evidence="4 6" id="KW-0720">Serine protease</keyword>
<dbReference type="PROSITE" id="PS00138">
    <property type="entry name" value="SUBTILASE_SER"/>
    <property type="match status" value="1"/>
</dbReference>
<reference evidence="9" key="2">
    <citation type="submission" date="2021-04" db="EMBL/GenBank/DDBJ databases">
        <authorList>
            <person name="Gilroy R."/>
        </authorList>
    </citation>
    <scope>NUCLEOTIDE SEQUENCE</scope>
    <source>
        <strain evidence="9">ChiSjej5B23-15282</strain>
    </source>
</reference>
<comment type="caution">
    <text evidence="9">The sequence shown here is derived from an EMBL/GenBank/DDBJ whole genome shotgun (WGS) entry which is preliminary data.</text>
</comment>
<dbReference type="PANTHER" id="PTHR43806">
    <property type="entry name" value="PEPTIDASE S8"/>
    <property type="match status" value="1"/>
</dbReference>
<evidence type="ECO:0000256" key="5">
    <source>
        <dbReference type="PIRSR" id="PIRSR615500-1"/>
    </source>
</evidence>
<dbReference type="AlphaFoldDB" id="A0A9D1VWF5"/>
<dbReference type="PROSITE" id="PS00136">
    <property type="entry name" value="SUBTILASE_ASP"/>
    <property type="match status" value="1"/>
</dbReference>
<dbReference type="InterPro" id="IPR023827">
    <property type="entry name" value="Peptidase_S8_Asp-AS"/>
</dbReference>